<name>A0A1I6NZH1_9CAUL</name>
<evidence type="ECO:0000313" key="2">
    <source>
        <dbReference type="Proteomes" id="UP000198788"/>
    </source>
</evidence>
<dbReference type="STRING" id="871741.SAMN05192570_0686"/>
<dbReference type="PROSITE" id="PS51257">
    <property type="entry name" value="PROKAR_LIPOPROTEIN"/>
    <property type="match status" value="1"/>
</dbReference>
<accession>A0A1I6NZH1</accession>
<sequence length="174" mass="18517">MNARIAITAIGLLAAACAPVIEGGPPMELPPGLQETAQLGSVIVSSEWLEAEEDFSDTFSDEVGEELSRCMHGTAPVDVRIHLDRLDRAGRLETLLRGDGVHTLSGTVEFVLPGPDRRVVGRFPVEVATSARGRIGGLLGDRQMMVSEEFGRAVCDTAFGRNPRTRGPHNATGG</sequence>
<dbReference type="EMBL" id="FOZV01000001">
    <property type="protein sequence ID" value="SFS33351.1"/>
    <property type="molecule type" value="Genomic_DNA"/>
</dbReference>
<organism evidence="1 2">
    <name type="scientific">Brevundimonas viscosa</name>
    <dbReference type="NCBI Taxonomy" id="871741"/>
    <lineage>
        <taxon>Bacteria</taxon>
        <taxon>Pseudomonadati</taxon>
        <taxon>Pseudomonadota</taxon>
        <taxon>Alphaproteobacteria</taxon>
        <taxon>Caulobacterales</taxon>
        <taxon>Caulobacteraceae</taxon>
        <taxon>Brevundimonas</taxon>
    </lineage>
</organism>
<gene>
    <name evidence="1" type="ORF">SAMN05192570_0686</name>
</gene>
<dbReference type="AlphaFoldDB" id="A0A1I6NZH1"/>
<dbReference type="RefSeq" id="WP_092306752.1">
    <property type="nucleotide sequence ID" value="NZ_FOZV01000001.1"/>
</dbReference>
<proteinExistence type="predicted"/>
<keyword evidence="2" id="KW-1185">Reference proteome</keyword>
<evidence type="ECO:0000313" key="1">
    <source>
        <dbReference type="EMBL" id="SFS33351.1"/>
    </source>
</evidence>
<dbReference type="OrthoDB" id="7204251at2"/>
<protein>
    <submittedName>
        <fullName evidence="1">Uncharacterized protein</fullName>
    </submittedName>
</protein>
<reference evidence="2" key="1">
    <citation type="submission" date="2016-10" db="EMBL/GenBank/DDBJ databases">
        <authorList>
            <person name="Varghese N."/>
            <person name="Submissions S."/>
        </authorList>
    </citation>
    <scope>NUCLEOTIDE SEQUENCE [LARGE SCALE GENOMIC DNA]</scope>
    <source>
        <strain evidence="2">CGMCC 1.10683</strain>
    </source>
</reference>
<dbReference type="Proteomes" id="UP000198788">
    <property type="component" value="Unassembled WGS sequence"/>
</dbReference>